<proteinExistence type="inferred from homology"/>
<dbReference type="Gene3D" id="3.60.15.10">
    <property type="entry name" value="Ribonuclease Z/Hydroxyacylglutathione hydrolase-like"/>
    <property type="match status" value="1"/>
</dbReference>
<evidence type="ECO:0000259" key="2">
    <source>
        <dbReference type="PROSITE" id="PS50902"/>
    </source>
</evidence>
<dbReference type="InterPro" id="IPR029039">
    <property type="entry name" value="Flavoprotein-like_sf"/>
</dbReference>
<dbReference type="SUPFAM" id="SSF52218">
    <property type="entry name" value="Flavoproteins"/>
    <property type="match status" value="1"/>
</dbReference>
<dbReference type="SMART" id="SM00849">
    <property type="entry name" value="Lactamase_B"/>
    <property type="match status" value="1"/>
</dbReference>
<dbReference type="GO" id="GO:0009055">
    <property type="term" value="F:electron transfer activity"/>
    <property type="evidence" value="ECO:0007669"/>
    <property type="project" value="InterPro"/>
</dbReference>
<dbReference type="OrthoDB" id="9800607at2"/>
<organism evidence="3 4">
    <name type="scientific">Desulfobulbus oralis</name>
    <dbReference type="NCBI Taxonomy" id="1986146"/>
    <lineage>
        <taxon>Bacteria</taxon>
        <taxon>Pseudomonadati</taxon>
        <taxon>Thermodesulfobacteriota</taxon>
        <taxon>Desulfobulbia</taxon>
        <taxon>Desulfobulbales</taxon>
        <taxon>Desulfobulbaceae</taxon>
        <taxon>Desulfobulbus</taxon>
    </lineage>
</organism>
<keyword evidence="4" id="KW-1185">Reference proteome</keyword>
<dbReference type="GO" id="GO:0046872">
    <property type="term" value="F:metal ion binding"/>
    <property type="evidence" value="ECO:0007669"/>
    <property type="project" value="InterPro"/>
</dbReference>
<dbReference type="PROSITE" id="PS50902">
    <property type="entry name" value="FLAVODOXIN_LIKE"/>
    <property type="match status" value="1"/>
</dbReference>
<dbReference type="Proteomes" id="UP000239867">
    <property type="component" value="Chromosome"/>
</dbReference>
<dbReference type="Pfam" id="PF00258">
    <property type="entry name" value="Flavodoxin_1"/>
    <property type="match status" value="1"/>
</dbReference>
<gene>
    <name evidence="3" type="ORF">CAY53_02820</name>
</gene>
<dbReference type="InterPro" id="IPR001279">
    <property type="entry name" value="Metallo-B-lactamas"/>
</dbReference>
<dbReference type="GO" id="GO:0016491">
    <property type="term" value="F:oxidoreductase activity"/>
    <property type="evidence" value="ECO:0007669"/>
    <property type="project" value="InterPro"/>
</dbReference>
<dbReference type="GO" id="GO:0016787">
    <property type="term" value="F:hydrolase activity"/>
    <property type="evidence" value="ECO:0007669"/>
    <property type="project" value="UniProtKB-KW"/>
</dbReference>
<dbReference type="PANTHER" id="PTHR43717:SF1">
    <property type="entry name" value="ANAEROBIC NITRIC OXIDE REDUCTASE FLAVORUBREDOXIN"/>
    <property type="match status" value="1"/>
</dbReference>
<dbReference type="RefSeq" id="WP_104935839.1">
    <property type="nucleotide sequence ID" value="NZ_CP021255.1"/>
</dbReference>
<comment type="similarity">
    <text evidence="1">In the N-terminal section; belongs to the zinc metallo-hydrolase group 3 family.</text>
</comment>
<dbReference type="GO" id="GO:0010181">
    <property type="term" value="F:FMN binding"/>
    <property type="evidence" value="ECO:0007669"/>
    <property type="project" value="InterPro"/>
</dbReference>
<evidence type="ECO:0000256" key="1">
    <source>
        <dbReference type="ARBA" id="ARBA00007121"/>
    </source>
</evidence>
<dbReference type="AlphaFoldDB" id="A0A2L1GLI2"/>
<feature type="domain" description="Flavodoxin-like" evidence="2">
    <location>
        <begin position="253"/>
        <end position="391"/>
    </location>
</feature>
<dbReference type="Gene3D" id="3.40.50.360">
    <property type="match status" value="1"/>
</dbReference>
<dbReference type="PIRSF" id="PIRSF005243">
    <property type="entry name" value="ROO"/>
    <property type="match status" value="1"/>
</dbReference>
<evidence type="ECO:0000313" key="3">
    <source>
        <dbReference type="EMBL" id="AVD70540.1"/>
    </source>
</evidence>
<accession>A0A2L1GLI2</accession>
<evidence type="ECO:0000313" key="4">
    <source>
        <dbReference type="Proteomes" id="UP000239867"/>
    </source>
</evidence>
<dbReference type="InterPro" id="IPR036866">
    <property type="entry name" value="RibonucZ/Hydroxyglut_hydro"/>
</dbReference>
<dbReference type="InterPro" id="IPR016440">
    <property type="entry name" value="Rubredoxin-O_OxRdtase"/>
</dbReference>
<keyword evidence="3" id="KW-0378">Hydrolase</keyword>
<dbReference type="KEGG" id="deo:CAY53_02820"/>
<dbReference type="SUPFAM" id="SSF56281">
    <property type="entry name" value="Metallo-hydrolase/oxidoreductase"/>
    <property type="match status" value="1"/>
</dbReference>
<dbReference type="PANTHER" id="PTHR43717">
    <property type="entry name" value="ANAEROBIC NITRIC OXIDE REDUCTASE FLAVORUBREDOXIN"/>
    <property type="match status" value="1"/>
</dbReference>
<name>A0A2L1GLI2_9BACT</name>
<reference evidence="3 4" key="1">
    <citation type="journal article" date="2018" name="MBio">
        <title>Insights into the evolution of host association through the isolation and characterization of a novel human periodontal pathobiont, Desulfobulbus oralis.</title>
        <authorList>
            <person name="Cross K.L."/>
            <person name="Chirania P."/>
            <person name="Xiong W."/>
            <person name="Beall C.J."/>
            <person name="Elkins J.G."/>
            <person name="Giannone R.J."/>
            <person name="Griffen A.L."/>
            <person name="Guss A.M."/>
            <person name="Hettich R.L."/>
            <person name="Joshi S.S."/>
            <person name="Mokrzan E.M."/>
            <person name="Martin R.K."/>
            <person name="Zhulin I.B."/>
            <person name="Leys E.J."/>
            <person name="Podar M."/>
        </authorList>
    </citation>
    <scope>NUCLEOTIDE SEQUENCE [LARGE SCALE GENOMIC DNA]</scope>
    <source>
        <strain evidence="3 4">ORNL</strain>
    </source>
</reference>
<dbReference type="Pfam" id="PF19583">
    <property type="entry name" value="ODP"/>
    <property type="match status" value="1"/>
</dbReference>
<dbReference type="EMBL" id="CP021255">
    <property type="protein sequence ID" value="AVD70540.1"/>
    <property type="molecule type" value="Genomic_DNA"/>
</dbReference>
<dbReference type="InterPro" id="IPR008254">
    <property type="entry name" value="Flavodoxin/NO_synth"/>
</dbReference>
<sequence length="407" mass="46003">MKNTELAKGIYWVGAIDWNIRDFHGYSTNRGSTYNAYLIVDDKITLVDTVKAKFKGELMHRIRSIIGDPKQIDYIVVNHVEMDHSGSLPEVIAEVQPEKLICSKMGQKALLQHFHREDWPYQVVGSGDEIKLGEHTLSFLETRMLHWPDSMFAYVKDEQLLFSNDAFGEHLATSERFDDEVDAGVLAHETTKYYANILTLYSQQVRNLLAKVAELKLDIKTIAPDHGVIWRKDPGRIIASYKRWSNYESNGRALVIYDTMWESTRKMAFAVAEGLLEAGVPYDMFDLAVHHRSDVMTAVLDASALVLGCPTLNNGMTPHMADYIQYMRGLRPSRKIAACFGSYGWSGESVKMMTEILQELKMTICHPGLRVQYVPTHANLHDCVELGHTVAKATKAFLAGEQVESVV</sequence>
<dbReference type="InterPro" id="IPR045761">
    <property type="entry name" value="ODP_dom"/>
</dbReference>
<dbReference type="CDD" id="cd07709">
    <property type="entry name" value="flavodiiron_proteins_MBL-fold"/>
    <property type="match status" value="1"/>
</dbReference>
<protein>
    <submittedName>
        <fullName evidence="3">MBL fold metallo-hydrolase</fullName>
    </submittedName>
</protein>